<gene>
    <name evidence="2" type="ORF">AVEN_54819_1</name>
</gene>
<protein>
    <recommendedName>
        <fullName evidence="1">Reverse transcriptase domain-containing protein</fullName>
    </recommendedName>
</protein>
<name>A0A4Y2EZL1_ARAVE</name>
<proteinExistence type="predicted"/>
<sequence length="116" mass="13082">MALQRVVDFVKEARLENKITCMISLDIDNAFNSVRWSDIISILKKSGLPGKLTKAIVFRQIERLTCMINPNGNAKNTFVAVPQCSSVGPAIWSMICCARNSWKKMYTCRLMPTILL</sequence>
<evidence type="ECO:0000313" key="3">
    <source>
        <dbReference type="Proteomes" id="UP000499080"/>
    </source>
</evidence>
<dbReference type="OrthoDB" id="6437545at2759"/>
<dbReference type="InterPro" id="IPR000477">
    <property type="entry name" value="RT_dom"/>
</dbReference>
<organism evidence="2 3">
    <name type="scientific">Araneus ventricosus</name>
    <name type="common">Orbweaver spider</name>
    <name type="synonym">Epeira ventricosa</name>
    <dbReference type="NCBI Taxonomy" id="182803"/>
    <lineage>
        <taxon>Eukaryota</taxon>
        <taxon>Metazoa</taxon>
        <taxon>Ecdysozoa</taxon>
        <taxon>Arthropoda</taxon>
        <taxon>Chelicerata</taxon>
        <taxon>Arachnida</taxon>
        <taxon>Araneae</taxon>
        <taxon>Araneomorphae</taxon>
        <taxon>Entelegynae</taxon>
        <taxon>Araneoidea</taxon>
        <taxon>Araneidae</taxon>
        <taxon>Araneus</taxon>
    </lineage>
</organism>
<dbReference type="Proteomes" id="UP000499080">
    <property type="component" value="Unassembled WGS sequence"/>
</dbReference>
<reference evidence="2 3" key="1">
    <citation type="journal article" date="2019" name="Sci. Rep.">
        <title>Orb-weaving spider Araneus ventricosus genome elucidates the spidroin gene catalogue.</title>
        <authorList>
            <person name="Kono N."/>
            <person name="Nakamura H."/>
            <person name="Ohtoshi R."/>
            <person name="Moran D.A.P."/>
            <person name="Shinohara A."/>
            <person name="Yoshida Y."/>
            <person name="Fujiwara M."/>
            <person name="Mori M."/>
            <person name="Tomita M."/>
            <person name="Arakawa K."/>
        </authorList>
    </citation>
    <scope>NUCLEOTIDE SEQUENCE [LARGE SCALE GENOMIC DNA]</scope>
</reference>
<dbReference type="AlphaFoldDB" id="A0A4Y2EZL1"/>
<dbReference type="EMBL" id="BGPR01000739">
    <property type="protein sequence ID" value="GBM33688.1"/>
    <property type="molecule type" value="Genomic_DNA"/>
</dbReference>
<comment type="caution">
    <text evidence="2">The sequence shown here is derived from an EMBL/GenBank/DDBJ whole genome shotgun (WGS) entry which is preliminary data.</text>
</comment>
<feature type="domain" description="Reverse transcriptase" evidence="1">
    <location>
        <begin position="8"/>
        <end position="94"/>
    </location>
</feature>
<dbReference type="Pfam" id="PF00078">
    <property type="entry name" value="RVT_1"/>
    <property type="match status" value="1"/>
</dbReference>
<evidence type="ECO:0000313" key="2">
    <source>
        <dbReference type="EMBL" id="GBM33688.1"/>
    </source>
</evidence>
<keyword evidence="3" id="KW-1185">Reference proteome</keyword>
<accession>A0A4Y2EZL1</accession>
<evidence type="ECO:0000259" key="1">
    <source>
        <dbReference type="Pfam" id="PF00078"/>
    </source>
</evidence>